<evidence type="ECO:0000256" key="3">
    <source>
        <dbReference type="ARBA" id="ARBA00022475"/>
    </source>
</evidence>
<evidence type="ECO:0000256" key="12">
    <source>
        <dbReference type="ARBA" id="ARBA00024184"/>
    </source>
</evidence>
<evidence type="ECO:0000313" key="17">
    <source>
        <dbReference type="Proteomes" id="UP000593562"/>
    </source>
</evidence>
<evidence type="ECO:0000256" key="1">
    <source>
        <dbReference type="ARBA" id="ARBA00004251"/>
    </source>
</evidence>
<dbReference type="FunFam" id="3.30.430.20:FF:000001">
    <property type="entry name" value="cysteine-rich repeat secretory protein 3"/>
    <property type="match status" value="1"/>
</dbReference>
<comment type="subcellular location">
    <subcellularLocation>
        <location evidence="12">Cell junction</location>
        <location evidence="12">Plasmodesma</location>
    </subcellularLocation>
    <subcellularLocation>
        <location evidence="1">Cell membrane</location>
        <topology evidence="1">Single-pass type I membrane protein</topology>
    </subcellularLocation>
</comment>
<proteinExistence type="inferred from homology"/>
<comment type="caution">
    <text evidence="16">The sequence shown here is derived from an EMBL/GenBank/DDBJ whole genome shotgun (WGS) entry which is preliminary data.</text>
</comment>
<keyword evidence="6" id="KW-0732">Signal</keyword>
<evidence type="ECO:0000256" key="6">
    <source>
        <dbReference type="ARBA" id="ARBA00022729"/>
    </source>
</evidence>
<dbReference type="InParanoid" id="A0A7J7CY98"/>
<evidence type="ECO:0000259" key="15">
    <source>
        <dbReference type="PROSITE" id="PS51473"/>
    </source>
</evidence>
<keyword evidence="9 14" id="KW-1133">Transmembrane helix</keyword>
<dbReference type="PROSITE" id="PS51473">
    <property type="entry name" value="GNK2"/>
    <property type="match status" value="2"/>
</dbReference>
<dbReference type="FunFam" id="3.30.430.20:FF:000008">
    <property type="entry name" value="cysteine-rich repeat secretory protein 3"/>
    <property type="match status" value="1"/>
</dbReference>
<evidence type="ECO:0000256" key="2">
    <source>
        <dbReference type="ARBA" id="ARBA00022448"/>
    </source>
</evidence>
<keyword evidence="2" id="KW-0813">Transport</keyword>
<evidence type="ECO:0000256" key="5">
    <source>
        <dbReference type="ARBA" id="ARBA00022692"/>
    </source>
</evidence>
<dbReference type="InterPro" id="IPR051378">
    <property type="entry name" value="Cell2Cell_Antifungal"/>
</dbReference>
<organism evidence="16 17">
    <name type="scientific">Tripterygium wilfordii</name>
    <name type="common">Thunder God vine</name>
    <dbReference type="NCBI Taxonomy" id="458696"/>
    <lineage>
        <taxon>Eukaryota</taxon>
        <taxon>Viridiplantae</taxon>
        <taxon>Streptophyta</taxon>
        <taxon>Embryophyta</taxon>
        <taxon>Tracheophyta</taxon>
        <taxon>Spermatophyta</taxon>
        <taxon>Magnoliopsida</taxon>
        <taxon>eudicotyledons</taxon>
        <taxon>Gunneridae</taxon>
        <taxon>Pentapetalae</taxon>
        <taxon>rosids</taxon>
        <taxon>fabids</taxon>
        <taxon>Celastrales</taxon>
        <taxon>Celastraceae</taxon>
        <taxon>Tripterygium</taxon>
    </lineage>
</organism>
<dbReference type="PANTHER" id="PTHR32080:SF36">
    <property type="entry name" value="PLASMODESMATA-LOCATED PROTEIN 1"/>
    <property type="match status" value="1"/>
</dbReference>
<evidence type="ECO:0000256" key="8">
    <source>
        <dbReference type="ARBA" id="ARBA00022949"/>
    </source>
</evidence>
<dbReference type="OrthoDB" id="1926347at2759"/>
<keyword evidence="8" id="KW-0965">Cell junction</keyword>
<dbReference type="PANTHER" id="PTHR32080">
    <property type="entry name" value="ANTIFUNGAL PROTEIN GINKBILOBIN-2-LIKE"/>
    <property type="match status" value="1"/>
</dbReference>
<keyword evidence="5 14" id="KW-0812">Transmembrane</keyword>
<evidence type="ECO:0000256" key="9">
    <source>
        <dbReference type="ARBA" id="ARBA00022989"/>
    </source>
</evidence>
<evidence type="ECO:0000313" key="16">
    <source>
        <dbReference type="EMBL" id="KAF5738988.1"/>
    </source>
</evidence>
<feature type="transmembrane region" description="Helical" evidence="14">
    <location>
        <begin position="265"/>
        <end position="285"/>
    </location>
</feature>
<keyword evidence="11" id="KW-1015">Disulfide bond</keyword>
<evidence type="ECO:0000256" key="13">
    <source>
        <dbReference type="ARBA" id="ARBA00038393"/>
    </source>
</evidence>
<dbReference type="CDD" id="cd23509">
    <property type="entry name" value="Gnk2-like"/>
    <property type="match status" value="2"/>
</dbReference>
<dbReference type="GO" id="GO:0046739">
    <property type="term" value="P:transport of virus in multicellular host"/>
    <property type="evidence" value="ECO:0007669"/>
    <property type="project" value="UniProtKB-ARBA"/>
</dbReference>
<feature type="domain" description="Gnk2-homologous" evidence="15">
    <location>
        <begin position="34"/>
        <end position="137"/>
    </location>
</feature>
<dbReference type="GO" id="GO:0005886">
    <property type="term" value="C:plasma membrane"/>
    <property type="evidence" value="ECO:0007669"/>
    <property type="project" value="UniProtKB-SubCell"/>
</dbReference>
<dbReference type="GO" id="GO:0009506">
    <property type="term" value="C:plasmodesma"/>
    <property type="evidence" value="ECO:0007669"/>
    <property type="project" value="UniProtKB-SubCell"/>
</dbReference>
<reference evidence="16 17" key="1">
    <citation type="journal article" date="2020" name="Nat. Commun.">
        <title>Genome of Tripterygium wilfordii and identification of cytochrome P450 involved in triptolide biosynthesis.</title>
        <authorList>
            <person name="Tu L."/>
            <person name="Su P."/>
            <person name="Zhang Z."/>
            <person name="Gao L."/>
            <person name="Wang J."/>
            <person name="Hu T."/>
            <person name="Zhou J."/>
            <person name="Zhang Y."/>
            <person name="Zhao Y."/>
            <person name="Liu Y."/>
            <person name="Song Y."/>
            <person name="Tong Y."/>
            <person name="Lu Y."/>
            <person name="Yang J."/>
            <person name="Xu C."/>
            <person name="Jia M."/>
            <person name="Peters R.J."/>
            <person name="Huang L."/>
            <person name="Gao W."/>
        </authorList>
    </citation>
    <scope>NUCLEOTIDE SEQUENCE [LARGE SCALE GENOMIC DNA]</scope>
    <source>
        <strain evidence="17">cv. XIE 37</strain>
        <tissue evidence="16">Leaf</tissue>
    </source>
</reference>
<evidence type="ECO:0000256" key="4">
    <source>
        <dbReference type="ARBA" id="ARBA00022581"/>
    </source>
</evidence>
<dbReference type="GO" id="GO:0010497">
    <property type="term" value="P:plasmodesmata-mediated intercellular transport"/>
    <property type="evidence" value="ECO:0007669"/>
    <property type="project" value="TreeGrafter"/>
</dbReference>
<dbReference type="Gene3D" id="3.30.430.20">
    <property type="entry name" value="Gnk2 domain, C-X8-C-X2-C motif"/>
    <property type="match status" value="2"/>
</dbReference>
<dbReference type="Proteomes" id="UP000593562">
    <property type="component" value="Unassembled WGS sequence"/>
</dbReference>
<feature type="domain" description="Gnk2-homologous" evidence="15">
    <location>
        <begin position="142"/>
        <end position="241"/>
    </location>
</feature>
<dbReference type="EMBL" id="JAAARO010000012">
    <property type="protein sequence ID" value="KAF5738988.1"/>
    <property type="molecule type" value="Genomic_DNA"/>
</dbReference>
<keyword evidence="10 14" id="KW-0472">Membrane</keyword>
<accession>A0A7J7CY98</accession>
<evidence type="ECO:0000256" key="11">
    <source>
        <dbReference type="ARBA" id="ARBA00023157"/>
    </source>
</evidence>
<name>A0A7J7CY98_TRIWF</name>
<dbReference type="Pfam" id="PF01657">
    <property type="entry name" value="Stress-antifung"/>
    <property type="match status" value="2"/>
</dbReference>
<evidence type="ECO:0000256" key="14">
    <source>
        <dbReference type="SAM" id="Phobius"/>
    </source>
</evidence>
<keyword evidence="4" id="KW-0945">Host-virus interaction</keyword>
<dbReference type="AlphaFoldDB" id="A0A7J7CY98"/>
<keyword evidence="7" id="KW-0677">Repeat</keyword>
<keyword evidence="3" id="KW-1003">Cell membrane</keyword>
<sequence>MGFHKIPFSVLYLYSILLTQAGLFVFSASAADLTSLVYKGCANQNFQDPSGVLSQNLKTLLSTLVQQSAQKNFYSTTIGDGQNAILGLYQCRGDLSTIQCYNCVSRIPDMANKLCGKAMAVRVQLTGCYLRYEASGFKQVPETELLFKICGSTRMSEAGFEERRDTAFDMVVNGVKNGSLFYTGTYESVYVLGQCDGDLSNGDCGDCVKSALDDAKSQCGNSISAQIYLHKCYISYSYYPNGVPNTPSETDVGTNQQQQHTQRTVAIAVGGVAAFGFAIVCLMFLRSMLKKKRSSKHGDY</sequence>
<gene>
    <name evidence="16" type="ORF">HS088_TW12G00184</name>
</gene>
<protein>
    <submittedName>
        <fullName evidence="16">Cysteine-rich repeat secretory protein 56 isoform X2</fullName>
    </submittedName>
</protein>
<evidence type="ECO:0000256" key="7">
    <source>
        <dbReference type="ARBA" id="ARBA00022737"/>
    </source>
</evidence>
<keyword evidence="17" id="KW-1185">Reference proteome</keyword>
<evidence type="ECO:0000256" key="10">
    <source>
        <dbReference type="ARBA" id="ARBA00023136"/>
    </source>
</evidence>
<dbReference type="InterPro" id="IPR002902">
    <property type="entry name" value="GNK2"/>
</dbReference>
<dbReference type="InterPro" id="IPR038408">
    <property type="entry name" value="GNK2_sf"/>
</dbReference>
<comment type="similarity">
    <text evidence="13">Belongs to the cysteine-rich repeat secretory protein family. Plasmodesmata-located proteins (PDLD) subfamily.</text>
</comment>